<gene>
    <name evidence="1" type="ORF">C1645_875481</name>
</gene>
<proteinExistence type="predicted"/>
<dbReference type="OrthoDB" id="2322619at2759"/>
<evidence type="ECO:0000313" key="1">
    <source>
        <dbReference type="EMBL" id="RIA91411.1"/>
    </source>
</evidence>
<sequence length="192" mass="22140">MFSDKSTSEYVTDVVKRAEPTGLFELHKSAARLIGRPIFVSSTDDHQDILMAIKESETFIQQYNYQQWLKELNYQWNGETTHPSESSQAGALEDSVIYDADITNFDFVAYLKTKFDKSVLSSTEIDQLVKDIVELIRSEGSSVHNTWQGHYKKFDLNGKFCDFYYTDATVPDKNETPILLMYWCACFYKASN</sequence>
<protein>
    <submittedName>
        <fullName evidence="1">Uncharacterized protein</fullName>
    </submittedName>
</protein>
<dbReference type="Proteomes" id="UP000265703">
    <property type="component" value="Unassembled WGS sequence"/>
</dbReference>
<dbReference type="EMBL" id="QKYT01000153">
    <property type="protein sequence ID" value="RIA91411.1"/>
    <property type="molecule type" value="Genomic_DNA"/>
</dbReference>
<reference evidence="1 2" key="1">
    <citation type="submission" date="2018-06" db="EMBL/GenBank/DDBJ databases">
        <title>Comparative genomics reveals the genomic features of Rhizophagus irregularis, R. cerebriforme, R. diaphanum and Gigaspora rosea, and their symbiotic lifestyle signature.</title>
        <authorList>
            <person name="Morin E."/>
            <person name="San Clemente H."/>
            <person name="Chen E.C.H."/>
            <person name="De La Providencia I."/>
            <person name="Hainaut M."/>
            <person name="Kuo A."/>
            <person name="Kohler A."/>
            <person name="Murat C."/>
            <person name="Tang N."/>
            <person name="Roy S."/>
            <person name="Loubradou J."/>
            <person name="Henrissat B."/>
            <person name="Grigoriev I.V."/>
            <person name="Corradi N."/>
            <person name="Roux C."/>
            <person name="Martin F.M."/>
        </authorList>
    </citation>
    <scope>NUCLEOTIDE SEQUENCE [LARGE SCALE GENOMIC DNA]</scope>
    <source>
        <strain evidence="1 2">DAOM 227022</strain>
    </source>
</reference>
<accession>A0A397T8M7</accession>
<comment type="caution">
    <text evidence="1">The sequence shown here is derived from an EMBL/GenBank/DDBJ whole genome shotgun (WGS) entry which is preliminary data.</text>
</comment>
<keyword evidence="2" id="KW-1185">Reference proteome</keyword>
<name>A0A397T8M7_9GLOM</name>
<dbReference type="AlphaFoldDB" id="A0A397T8M7"/>
<organism evidence="1 2">
    <name type="scientific">Glomus cerebriforme</name>
    <dbReference type="NCBI Taxonomy" id="658196"/>
    <lineage>
        <taxon>Eukaryota</taxon>
        <taxon>Fungi</taxon>
        <taxon>Fungi incertae sedis</taxon>
        <taxon>Mucoromycota</taxon>
        <taxon>Glomeromycotina</taxon>
        <taxon>Glomeromycetes</taxon>
        <taxon>Glomerales</taxon>
        <taxon>Glomeraceae</taxon>
        <taxon>Glomus</taxon>
    </lineage>
</organism>
<evidence type="ECO:0000313" key="2">
    <source>
        <dbReference type="Proteomes" id="UP000265703"/>
    </source>
</evidence>